<feature type="transmembrane region" description="Helical" evidence="7">
    <location>
        <begin position="20"/>
        <end position="44"/>
    </location>
</feature>
<protein>
    <submittedName>
        <fullName evidence="9">Na+/melibiose symporter-like transporter</fullName>
    </submittedName>
</protein>
<feature type="domain" description="Major facilitator superfamily (MFS) profile" evidence="8">
    <location>
        <begin position="18"/>
        <end position="398"/>
    </location>
</feature>
<dbReference type="InterPro" id="IPR020846">
    <property type="entry name" value="MFS_dom"/>
</dbReference>
<dbReference type="SUPFAM" id="SSF103473">
    <property type="entry name" value="MFS general substrate transporter"/>
    <property type="match status" value="1"/>
</dbReference>
<dbReference type="Proteomes" id="UP000295444">
    <property type="component" value="Unassembled WGS sequence"/>
</dbReference>
<dbReference type="Gene3D" id="1.20.1250.20">
    <property type="entry name" value="MFS general substrate transporter like domains"/>
    <property type="match status" value="1"/>
</dbReference>
<dbReference type="PANTHER" id="PTHR23517">
    <property type="entry name" value="RESISTANCE PROTEIN MDTM, PUTATIVE-RELATED-RELATED"/>
    <property type="match status" value="1"/>
</dbReference>
<name>A0A4V3CX48_LABRH</name>
<evidence type="ECO:0000256" key="2">
    <source>
        <dbReference type="ARBA" id="ARBA00022448"/>
    </source>
</evidence>
<feature type="transmembrane region" description="Helical" evidence="7">
    <location>
        <begin position="108"/>
        <end position="134"/>
    </location>
</feature>
<evidence type="ECO:0000259" key="8">
    <source>
        <dbReference type="PROSITE" id="PS50850"/>
    </source>
</evidence>
<dbReference type="PROSITE" id="PS50850">
    <property type="entry name" value="MFS"/>
    <property type="match status" value="1"/>
</dbReference>
<dbReference type="InterPro" id="IPR036259">
    <property type="entry name" value="MFS_trans_sf"/>
</dbReference>
<comment type="subcellular location">
    <subcellularLocation>
        <location evidence="1">Cell membrane</location>
        <topology evidence="1">Multi-pass membrane protein</topology>
    </subcellularLocation>
</comment>
<feature type="transmembrane region" description="Helical" evidence="7">
    <location>
        <begin position="347"/>
        <end position="370"/>
    </location>
</feature>
<dbReference type="InterPro" id="IPR011701">
    <property type="entry name" value="MFS"/>
</dbReference>
<keyword evidence="10" id="KW-1185">Reference proteome</keyword>
<feature type="transmembrane region" description="Helical" evidence="7">
    <location>
        <begin position="313"/>
        <end position="335"/>
    </location>
</feature>
<feature type="transmembrane region" description="Helical" evidence="7">
    <location>
        <begin position="216"/>
        <end position="236"/>
    </location>
</feature>
<evidence type="ECO:0000313" key="9">
    <source>
        <dbReference type="EMBL" id="TDP88898.1"/>
    </source>
</evidence>
<evidence type="ECO:0000256" key="6">
    <source>
        <dbReference type="ARBA" id="ARBA00023136"/>
    </source>
</evidence>
<proteinExistence type="predicted"/>
<feature type="transmembrane region" description="Helical" evidence="7">
    <location>
        <begin position="50"/>
        <end position="73"/>
    </location>
</feature>
<dbReference type="GO" id="GO:0022857">
    <property type="term" value="F:transmembrane transporter activity"/>
    <property type="evidence" value="ECO:0007669"/>
    <property type="project" value="InterPro"/>
</dbReference>
<dbReference type="OrthoDB" id="4109786at2"/>
<feature type="transmembrane region" description="Helical" evidence="7">
    <location>
        <begin position="376"/>
        <end position="396"/>
    </location>
</feature>
<keyword evidence="3" id="KW-1003">Cell membrane</keyword>
<comment type="caution">
    <text evidence="9">The sequence shown here is derived from an EMBL/GenBank/DDBJ whole genome shotgun (WGS) entry which is preliminary data.</text>
</comment>
<feature type="transmembrane region" description="Helical" evidence="7">
    <location>
        <begin position="85"/>
        <end position="102"/>
    </location>
</feature>
<dbReference type="PRINTS" id="PR01035">
    <property type="entry name" value="TCRTETA"/>
</dbReference>
<sequence>MSRTRAGVAGLVPPIGRTTWLLLALNLLSCFGSGLTKPFLIVYLHEARGIGLGTAGLLLSSIGFAGVVAMPLAGVLIDRIGPVRAFAAGQVLGGVGTAWFVLAATPGMALVACLLLGASGGITTNGLSTLLAVVVPVEQRGAAFGLGYTTYNLGTGVGAVAAGFVISFGSTTAYTTVFLVDGASFLVFAVALLALERRVPAHRRATGRHDIGYRVVLADRALLAAFLLNTLFWAVALSQTTVAFPAWATGPAGVSTAVVGVAFAVNTAVLALSQLLVIRRSKGYRRTSLAAVAGLLFATAWLLMVPATGGVLLVFAMAVFALGEAALAPTLPALINDLADADLRGRYNAVFNLSSQVGQIVGPAVAGWLLGGGNGVLLLATLAGTCLVASAACLAARRVIPPGADRTADQAAD</sequence>
<dbReference type="InterPro" id="IPR050171">
    <property type="entry name" value="MFS_Transporters"/>
</dbReference>
<gene>
    <name evidence="9" type="ORF">EV186_11713</name>
</gene>
<evidence type="ECO:0000256" key="5">
    <source>
        <dbReference type="ARBA" id="ARBA00022989"/>
    </source>
</evidence>
<dbReference type="Pfam" id="PF07690">
    <property type="entry name" value="MFS_1"/>
    <property type="match status" value="1"/>
</dbReference>
<keyword evidence="2" id="KW-0813">Transport</keyword>
<organism evidence="9 10">
    <name type="scientific">Labedaea rhizosphaerae</name>
    <dbReference type="NCBI Taxonomy" id="598644"/>
    <lineage>
        <taxon>Bacteria</taxon>
        <taxon>Bacillati</taxon>
        <taxon>Actinomycetota</taxon>
        <taxon>Actinomycetes</taxon>
        <taxon>Pseudonocardiales</taxon>
        <taxon>Pseudonocardiaceae</taxon>
        <taxon>Labedaea</taxon>
    </lineage>
</organism>
<dbReference type="PANTHER" id="PTHR23517:SF2">
    <property type="entry name" value="MULTIDRUG RESISTANCE PROTEIN MDTH"/>
    <property type="match status" value="1"/>
</dbReference>
<dbReference type="RefSeq" id="WP_133854509.1">
    <property type="nucleotide sequence ID" value="NZ_SNXZ01000017.1"/>
</dbReference>
<dbReference type="InterPro" id="IPR001958">
    <property type="entry name" value="Tet-R_TetA/multi-R_MdtG-like"/>
</dbReference>
<feature type="transmembrane region" description="Helical" evidence="7">
    <location>
        <begin position="174"/>
        <end position="195"/>
    </location>
</feature>
<feature type="transmembrane region" description="Helical" evidence="7">
    <location>
        <begin position="256"/>
        <end position="277"/>
    </location>
</feature>
<evidence type="ECO:0000256" key="4">
    <source>
        <dbReference type="ARBA" id="ARBA00022692"/>
    </source>
</evidence>
<keyword evidence="4 7" id="KW-0812">Transmembrane</keyword>
<reference evidence="9 10" key="1">
    <citation type="submission" date="2019-03" db="EMBL/GenBank/DDBJ databases">
        <title>Genomic Encyclopedia of Type Strains, Phase IV (KMG-IV): sequencing the most valuable type-strain genomes for metagenomic binning, comparative biology and taxonomic classification.</title>
        <authorList>
            <person name="Goeker M."/>
        </authorList>
    </citation>
    <scope>NUCLEOTIDE SEQUENCE [LARGE SCALE GENOMIC DNA]</scope>
    <source>
        <strain evidence="9 10">DSM 45361</strain>
    </source>
</reference>
<dbReference type="AlphaFoldDB" id="A0A4V3CX48"/>
<evidence type="ECO:0000313" key="10">
    <source>
        <dbReference type="Proteomes" id="UP000295444"/>
    </source>
</evidence>
<evidence type="ECO:0000256" key="3">
    <source>
        <dbReference type="ARBA" id="ARBA00022475"/>
    </source>
</evidence>
<feature type="transmembrane region" description="Helical" evidence="7">
    <location>
        <begin position="289"/>
        <end position="307"/>
    </location>
</feature>
<evidence type="ECO:0000256" key="7">
    <source>
        <dbReference type="SAM" id="Phobius"/>
    </source>
</evidence>
<keyword evidence="6 7" id="KW-0472">Membrane</keyword>
<dbReference type="GO" id="GO:0005886">
    <property type="term" value="C:plasma membrane"/>
    <property type="evidence" value="ECO:0007669"/>
    <property type="project" value="UniProtKB-SubCell"/>
</dbReference>
<dbReference type="EMBL" id="SNXZ01000017">
    <property type="protein sequence ID" value="TDP88898.1"/>
    <property type="molecule type" value="Genomic_DNA"/>
</dbReference>
<feature type="transmembrane region" description="Helical" evidence="7">
    <location>
        <begin position="146"/>
        <end position="168"/>
    </location>
</feature>
<keyword evidence="5 7" id="KW-1133">Transmembrane helix</keyword>
<accession>A0A4V3CX48</accession>
<evidence type="ECO:0000256" key="1">
    <source>
        <dbReference type="ARBA" id="ARBA00004651"/>
    </source>
</evidence>